<accession>A0A917RZ66</accession>
<dbReference type="EMBL" id="BMMH01000043">
    <property type="protein sequence ID" value="GGL46396.1"/>
    <property type="molecule type" value="Genomic_DNA"/>
</dbReference>
<sequence>MGAVTPAARYTTLHFGGVPLELGKQADRYSGDWAVSQPRLTEVLRERALALGVSIRQPYELHDFVAGERVRSKVGTGIGSISIVSDYLVGCDGAQSAVARIGGFPFEGRPTTRCLLWADIVGVDIPERRFHRLPGGLAVAARRDAASTRIMVHARQQPLGEPGPPTPGELARAWRAVTGEDIGSAIVLRIGRFQNENRHVTEYRRGPVLLAGDAAHRHLPIGGSSLDQGLHDGICLGWKLAAQIAGWAPAGLLDTYHSERYVAGTTTAAAIDAQENLLLGGPEFDPIRRVIGDLARLPTVAHYLAGARTGSLDAGVVPDLRVTTAGGVTTSCTALLRDGRGLILDLHGDVEVRAAAAGRRTRMHYAVAVDPPKRSAAPAAVVVRPDGHVAWSGEDLDEMRRVIRKNFGDPDGHPAAVGHAFHEFHTEN</sequence>
<evidence type="ECO:0000313" key="6">
    <source>
        <dbReference type="Proteomes" id="UP000638263"/>
    </source>
</evidence>
<evidence type="ECO:0000256" key="3">
    <source>
        <dbReference type="ARBA" id="ARBA00022827"/>
    </source>
</evidence>
<dbReference type="Gene3D" id="3.40.30.120">
    <property type="match status" value="1"/>
</dbReference>
<keyword evidence="3" id="KW-0274">FAD</keyword>
<protein>
    <submittedName>
        <fullName evidence="5">Oxygenase</fullName>
    </submittedName>
</protein>
<evidence type="ECO:0000256" key="2">
    <source>
        <dbReference type="ARBA" id="ARBA00022630"/>
    </source>
</evidence>
<dbReference type="PANTHER" id="PTHR43004">
    <property type="entry name" value="TRK SYSTEM POTASSIUM UPTAKE PROTEIN"/>
    <property type="match status" value="1"/>
</dbReference>
<dbReference type="InterPro" id="IPR036188">
    <property type="entry name" value="FAD/NAD-bd_sf"/>
</dbReference>
<comment type="caution">
    <text evidence="5">The sequence shown here is derived from an EMBL/GenBank/DDBJ whole genome shotgun (WGS) entry which is preliminary data.</text>
</comment>
<proteinExistence type="predicted"/>
<dbReference type="GO" id="GO:0016709">
    <property type="term" value="F:oxidoreductase activity, acting on paired donors, with incorporation or reduction of molecular oxygen, NAD(P)H as one donor, and incorporation of one atom of oxygen"/>
    <property type="evidence" value="ECO:0007669"/>
    <property type="project" value="UniProtKB-ARBA"/>
</dbReference>
<evidence type="ECO:0000313" key="5">
    <source>
        <dbReference type="EMBL" id="GGL46396.1"/>
    </source>
</evidence>
<dbReference type="SUPFAM" id="SSF51905">
    <property type="entry name" value="FAD/NAD(P)-binding domain"/>
    <property type="match status" value="1"/>
</dbReference>
<reference evidence="5" key="1">
    <citation type="journal article" date="2014" name="Int. J. Syst. Evol. Microbiol.">
        <title>Complete genome sequence of Corynebacterium casei LMG S-19264T (=DSM 44701T), isolated from a smear-ripened cheese.</title>
        <authorList>
            <consortium name="US DOE Joint Genome Institute (JGI-PGF)"/>
            <person name="Walter F."/>
            <person name="Albersmeier A."/>
            <person name="Kalinowski J."/>
            <person name="Ruckert C."/>
        </authorList>
    </citation>
    <scope>NUCLEOTIDE SEQUENCE</scope>
    <source>
        <strain evidence="5">CGMCC 4.3508</strain>
    </source>
</reference>
<name>A0A917RZ66_9NOCA</name>
<dbReference type="InterPro" id="IPR002938">
    <property type="entry name" value="FAD-bd"/>
</dbReference>
<keyword evidence="6" id="KW-1185">Reference proteome</keyword>
<evidence type="ECO:0000256" key="1">
    <source>
        <dbReference type="ARBA" id="ARBA00001974"/>
    </source>
</evidence>
<dbReference type="Proteomes" id="UP000638263">
    <property type="component" value="Unassembled WGS sequence"/>
</dbReference>
<dbReference type="AlphaFoldDB" id="A0A917RZ66"/>
<dbReference type="GO" id="GO:0071949">
    <property type="term" value="F:FAD binding"/>
    <property type="evidence" value="ECO:0007669"/>
    <property type="project" value="InterPro"/>
</dbReference>
<dbReference type="InterPro" id="IPR050641">
    <property type="entry name" value="RIFMO-like"/>
</dbReference>
<evidence type="ECO:0000259" key="4">
    <source>
        <dbReference type="Pfam" id="PF01494"/>
    </source>
</evidence>
<comment type="cofactor">
    <cofactor evidence="1">
        <name>FAD</name>
        <dbReference type="ChEBI" id="CHEBI:57692"/>
    </cofactor>
</comment>
<gene>
    <name evidence="5" type="ORF">GCM10011588_71470</name>
</gene>
<dbReference type="Pfam" id="PF21274">
    <property type="entry name" value="Rng_hyd_C"/>
    <property type="match status" value="1"/>
</dbReference>
<organism evidence="5 6">
    <name type="scientific">Nocardia jinanensis</name>
    <dbReference type="NCBI Taxonomy" id="382504"/>
    <lineage>
        <taxon>Bacteria</taxon>
        <taxon>Bacillati</taxon>
        <taxon>Actinomycetota</taxon>
        <taxon>Actinomycetes</taxon>
        <taxon>Mycobacteriales</taxon>
        <taxon>Nocardiaceae</taxon>
        <taxon>Nocardia</taxon>
    </lineage>
</organism>
<dbReference type="PANTHER" id="PTHR43004:SF19">
    <property type="entry name" value="BINDING MONOOXYGENASE, PUTATIVE (JCVI)-RELATED"/>
    <property type="match status" value="1"/>
</dbReference>
<dbReference type="Gene3D" id="3.30.70.2450">
    <property type="match status" value="1"/>
</dbReference>
<keyword evidence="2" id="KW-0285">Flavoprotein</keyword>
<feature type="domain" description="FAD-binding" evidence="4">
    <location>
        <begin position="34"/>
        <end position="263"/>
    </location>
</feature>
<dbReference type="PRINTS" id="PR00420">
    <property type="entry name" value="RNGMNOXGNASE"/>
</dbReference>
<dbReference type="Gene3D" id="3.50.50.60">
    <property type="entry name" value="FAD/NAD(P)-binding domain"/>
    <property type="match status" value="1"/>
</dbReference>
<reference evidence="5" key="2">
    <citation type="submission" date="2020-09" db="EMBL/GenBank/DDBJ databases">
        <authorList>
            <person name="Sun Q."/>
            <person name="Zhou Y."/>
        </authorList>
    </citation>
    <scope>NUCLEOTIDE SEQUENCE</scope>
    <source>
        <strain evidence="5">CGMCC 4.3508</strain>
    </source>
</reference>
<dbReference type="Pfam" id="PF01494">
    <property type="entry name" value="FAD_binding_3"/>
    <property type="match status" value="1"/>
</dbReference>